<feature type="transmembrane region" description="Helical" evidence="5">
    <location>
        <begin position="118"/>
        <end position="137"/>
    </location>
</feature>
<evidence type="ECO:0000313" key="6">
    <source>
        <dbReference type="EMBL" id="QHO69389.1"/>
    </source>
</evidence>
<sequence>MTTGIAASRPRTSLPRALARIALGAFLLVAGISHLTTNREAFQAQVPEWLPLDADFVVLASGVVEILLGLALIVLPRQRVLVGWVTAAFFVAIFPGNISQFVTATDSFGLNTDLARGIRLLFQPLLVLWALWSTGAWRDWRIRRSSTSAER</sequence>
<keyword evidence="7" id="KW-1185">Reference proteome</keyword>
<dbReference type="OrthoDB" id="9788974at2"/>
<evidence type="ECO:0000256" key="3">
    <source>
        <dbReference type="ARBA" id="ARBA00022989"/>
    </source>
</evidence>
<feature type="transmembrane region" description="Helical" evidence="5">
    <location>
        <begin position="17"/>
        <end position="36"/>
    </location>
</feature>
<feature type="transmembrane region" description="Helical" evidence="5">
    <location>
        <begin position="80"/>
        <end position="98"/>
    </location>
</feature>
<evidence type="ECO:0000256" key="4">
    <source>
        <dbReference type="ARBA" id="ARBA00023136"/>
    </source>
</evidence>
<dbReference type="EMBL" id="CP017146">
    <property type="protein sequence ID" value="QHO69389.1"/>
    <property type="molecule type" value="Genomic_DNA"/>
</dbReference>
<evidence type="ECO:0000256" key="1">
    <source>
        <dbReference type="ARBA" id="ARBA00004141"/>
    </source>
</evidence>
<evidence type="ECO:0000256" key="2">
    <source>
        <dbReference type="ARBA" id="ARBA00022692"/>
    </source>
</evidence>
<dbReference type="GO" id="GO:0016020">
    <property type="term" value="C:membrane"/>
    <property type="evidence" value="ECO:0007669"/>
    <property type="project" value="UniProtKB-SubCell"/>
</dbReference>
<accession>A0A7L5AM81</accession>
<dbReference type="KEGG" id="mant:BHD05_06765"/>
<keyword evidence="4 5" id="KW-0472">Membrane</keyword>
<evidence type="ECO:0000313" key="7">
    <source>
        <dbReference type="Proteomes" id="UP000464507"/>
    </source>
</evidence>
<dbReference type="RefSeq" id="WP_161885752.1">
    <property type="nucleotide sequence ID" value="NZ_CP017146.1"/>
</dbReference>
<evidence type="ECO:0000256" key="5">
    <source>
        <dbReference type="SAM" id="Phobius"/>
    </source>
</evidence>
<dbReference type="PANTHER" id="PTHR36974">
    <property type="entry name" value="MEMBRANE PROTEIN-RELATED"/>
    <property type="match status" value="1"/>
</dbReference>
<dbReference type="AlphaFoldDB" id="A0A7L5AM81"/>
<reference evidence="6 7" key="1">
    <citation type="submission" date="2016-09" db="EMBL/GenBank/DDBJ databases">
        <title>Complete genome sequence of microbes from the polar regions.</title>
        <authorList>
            <person name="Liao L."/>
            <person name="Chen B."/>
        </authorList>
    </citation>
    <scope>NUCLEOTIDE SEQUENCE [LARGE SCALE GENOMIC DNA]</scope>
    <source>
        <strain evidence="6 7">ZS314</strain>
    </source>
</reference>
<proteinExistence type="predicted"/>
<gene>
    <name evidence="6" type="ORF">BHD05_06765</name>
</gene>
<dbReference type="Proteomes" id="UP000464507">
    <property type="component" value="Chromosome"/>
</dbReference>
<feature type="transmembrane region" description="Helical" evidence="5">
    <location>
        <begin position="56"/>
        <end position="75"/>
    </location>
</feature>
<comment type="subcellular location">
    <subcellularLocation>
        <location evidence="1">Membrane</location>
        <topology evidence="1">Multi-pass membrane protein</topology>
    </subcellularLocation>
</comment>
<dbReference type="InterPro" id="IPR032808">
    <property type="entry name" value="DoxX"/>
</dbReference>
<dbReference type="Pfam" id="PF07681">
    <property type="entry name" value="DoxX"/>
    <property type="match status" value="1"/>
</dbReference>
<keyword evidence="3 5" id="KW-1133">Transmembrane helix</keyword>
<name>A0A7L5AM81_9MICO</name>
<evidence type="ECO:0008006" key="8">
    <source>
        <dbReference type="Google" id="ProtNLM"/>
    </source>
</evidence>
<keyword evidence="2 5" id="KW-0812">Transmembrane</keyword>
<organism evidence="6 7">
    <name type="scientific">Marisediminicola antarctica</name>
    <dbReference type="NCBI Taxonomy" id="674079"/>
    <lineage>
        <taxon>Bacteria</taxon>
        <taxon>Bacillati</taxon>
        <taxon>Actinomycetota</taxon>
        <taxon>Actinomycetes</taxon>
        <taxon>Micrococcales</taxon>
        <taxon>Microbacteriaceae</taxon>
        <taxon>Marisediminicola</taxon>
    </lineage>
</organism>
<protein>
    <recommendedName>
        <fullName evidence="8">DoxX family protein</fullName>
    </recommendedName>
</protein>
<dbReference type="PANTHER" id="PTHR36974:SF1">
    <property type="entry name" value="DOXX FAMILY MEMBRANE PROTEIN"/>
    <property type="match status" value="1"/>
</dbReference>